<name>A0A3A4NWK1_ABYX5</name>
<dbReference type="PRINTS" id="PR01713">
    <property type="entry name" value="NUCEPIMERASE"/>
</dbReference>
<dbReference type="EMBL" id="QZKU01000057">
    <property type="protein sequence ID" value="RJP22476.1"/>
    <property type="molecule type" value="Genomic_DNA"/>
</dbReference>
<evidence type="ECO:0000313" key="4">
    <source>
        <dbReference type="Proteomes" id="UP000265882"/>
    </source>
</evidence>
<dbReference type="InterPro" id="IPR036291">
    <property type="entry name" value="NAD(P)-bd_dom_sf"/>
</dbReference>
<comment type="similarity">
    <text evidence="1">Belongs to the NAD(P)-dependent epimerase/dehydratase family.</text>
</comment>
<evidence type="ECO:0000313" key="3">
    <source>
        <dbReference type="EMBL" id="RJP22476.1"/>
    </source>
</evidence>
<dbReference type="Gene3D" id="3.90.25.10">
    <property type="entry name" value="UDP-galactose 4-epimerase, domain 1"/>
    <property type="match status" value="1"/>
</dbReference>
<sequence length="312" mass="34571">MRIIVTGAAGFIGSSLSEALLARDHDVIGIDCLTDYYSPAVKRGNLNAALQSSRFTFLEENLLDIDLPKVLDGCDVVFHEAAQAGVRESWGTTFQLYSDYNVLATQRLLEAAKAVPIKKFIFASSSSVYGNAERIPVCESDPLRPLSPYGVTKLAGEHLCHLYFVNYGVPALSLRYFTVFGPRQRPDMAFHKFISALLRDEPLPLFGTGQQTRDFTYIDDAVSANLCAIEKGKPGAVYNIGGGARISLNEAIELLEEISGRKARRKQVGSQKGDVLHTWADTFLARKELGFQPRFNVVEGLEREFEWLNKSL</sequence>
<feature type="domain" description="NAD-dependent epimerase/dehydratase" evidence="2">
    <location>
        <begin position="3"/>
        <end position="241"/>
    </location>
</feature>
<evidence type="ECO:0000259" key="2">
    <source>
        <dbReference type="Pfam" id="PF01370"/>
    </source>
</evidence>
<comment type="caution">
    <text evidence="3">The sequence shown here is derived from an EMBL/GenBank/DDBJ whole genome shotgun (WGS) entry which is preliminary data.</text>
</comment>
<dbReference type="Gene3D" id="3.40.50.720">
    <property type="entry name" value="NAD(P)-binding Rossmann-like Domain"/>
    <property type="match status" value="1"/>
</dbReference>
<dbReference type="PANTHER" id="PTHR43000">
    <property type="entry name" value="DTDP-D-GLUCOSE 4,6-DEHYDRATASE-RELATED"/>
    <property type="match status" value="1"/>
</dbReference>
<dbReference type="InterPro" id="IPR001509">
    <property type="entry name" value="Epimerase_deHydtase"/>
</dbReference>
<dbReference type="AlphaFoldDB" id="A0A3A4NWK1"/>
<organism evidence="3 4">
    <name type="scientific">Abyssobacteria bacterium (strain SURF_5)</name>
    <dbReference type="NCBI Taxonomy" id="2093360"/>
    <lineage>
        <taxon>Bacteria</taxon>
        <taxon>Pseudomonadati</taxon>
        <taxon>Candidatus Hydrogenedentota</taxon>
        <taxon>Candidatus Abyssobacteria</taxon>
    </lineage>
</organism>
<dbReference type="Pfam" id="PF01370">
    <property type="entry name" value="Epimerase"/>
    <property type="match status" value="1"/>
</dbReference>
<accession>A0A3A4NWK1</accession>
<evidence type="ECO:0000256" key="1">
    <source>
        <dbReference type="ARBA" id="ARBA00007637"/>
    </source>
</evidence>
<gene>
    <name evidence="3" type="ORF">C4520_08215</name>
</gene>
<dbReference type="Proteomes" id="UP000265882">
    <property type="component" value="Unassembled WGS sequence"/>
</dbReference>
<dbReference type="SUPFAM" id="SSF51735">
    <property type="entry name" value="NAD(P)-binding Rossmann-fold domains"/>
    <property type="match status" value="1"/>
</dbReference>
<reference evidence="3 4" key="1">
    <citation type="journal article" date="2017" name="ISME J.">
        <title>Energy and carbon metabolisms in a deep terrestrial subsurface fluid microbial community.</title>
        <authorList>
            <person name="Momper L."/>
            <person name="Jungbluth S.P."/>
            <person name="Lee M.D."/>
            <person name="Amend J.P."/>
        </authorList>
    </citation>
    <scope>NUCLEOTIDE SEQUENCE [LARGE SCALE GENOMIC DNA]</scope>
    <source>
        <strain evidence="3">SURF_5</strain>
    </source>
</reference>
<protein>
    <submittedName>
        <fullName evidence="3">NAD-dependent epimerase/dehydratase family protein</fullName>
    </submittedName>
</protein>
<proteinExistence type="inferred from homology"/>